<dbReference type="STRING" id="5454.A0A162VR21"/>
<keyword evidence="2" id="KW-1185">Reference proteome</keyword>
<proteinExistence type="predicted"/>
<sequence>MALSIDQKRLKATKFPPEFDRKVDIEKVNIDLMKKWIAQKITDILGDEDDIVVETCYNLVEQSQFPKIKEIQIQLTGFLNKDTAAFCKELWDLMLSAQDSPMGVPKEMLEAKKLELQQEQPLRSPAVKNGQTRTISSTCFATPNARIEEIEEIAVEVAEDAEEASVETVETVEDSVAIEEVEEAETSTVGHHVETRDHRLQDAGHHLAANVTSTYPAAAAVEAEIAARARETAVAQPQAAAPGPHRLVEPAARLPQIVHVRLHDVDDVHLQAIVRDLHRADRDVLLLRVASGEMGGGTRRGLQATTAGDYLGINHDLLPLKTK</sequence>
<dbReference type="GO" id="GO:0048024">
    <property type="term" value="P:regulation of mRNA splicing, via spliceosome"/>
    <property type="evidence" value="ECO:0007669"/>
    <property type="project" value="TreeGrafter"/>
</dbReference>
<evidence type="ECO:0000313" key="1">
    <source>
        <dbReference type="EMBL" id="KZM18584.1"/>
    </source>
</evidence>
<accession>A0A162VR21</accession>
<dbReference type="PROSITE" id="PS51025">
    <property type="entry name" value="PWI"/>
    <property type="match status" value="1"/>
</dbReference>
<dbReference type="Proteomes" id="UP000076837">
    <property type="component" value="Unassembled WGS sequence"/>
</dbReference>
<dbReference type="PANTHER" id="PTHR23148:SF0">
    <property type="entry name" value="SERINE_ARGININE REPETITIVE MATRIX PROTEIN 1"/>
    <property type="match status" value="1"/>
</dbReference>
<dbReference type="InterPro" id="IPR002483">
    <property type="entry name" value="PWI_dom"/>
</dbReference>
<dbReference type="InterPro" id="IPR036483">
    <property type="entry name" value="PWI_dom_sf"/>
</dbReference>
<dbReference type="AlphaFoldDB" id="A0A162VR21"/>
<organism evidence="1 2">
    <name type="scientific">Didymella rabiei</name>
    <name type="common">Chickpea ascochyta blight fungus</name>
    <name type="synonym">Mycosphaerella rabiei</name>
    <dbReference type="NCBI Taxonomy" id="5454"/>
    <lineage>
        <taxon>Eukaryota</taxon>
        <taxon>Fungi</taxon>
        <taxon>Dikarya</taxon>
        <taxon>Ascomycota</taxon>
        <taxon>Pezizomycotina</taxon>
        <taxon>Dothideomycetes</taxon>
        <taxon>Pleosporomycetidae</taxon>
        <taxon>Pleosporales</taxon>
        <taxon>Pleosporineae</taxon>
        <taxon>Didymellaceae</taxon>
        <taxon>Ascochyta</taxon>
    </lineage>
</organism>
<dbReference type="SUPFAM" id="SSF101233">
    <property type="entry name" value="PWI domain"/>
    <property type="match status" value="1"/>
</dbReference>
<protein>
    <submittedName>
        <fullName evidence="1">mRNA processing</fullName>
    </submittedName>
</protein>
<reference evidence="1 2" key="1">
    <citation type="journal article" date="2016" name="Sci. Rep.">
        <title>Draft genome sequencing and secretome analysis of fungal phytopathogen Ascochyta rabiei provides insight into the necrotrophic effector repertoire.</title>
        <authorList>
            <person name="Verma S."/>
            <person name="Gazara R.K."/>
            <person name="Nizam S."/>
            <person name="Parween S."/>
            <person name="Chattopadhyay D."/>
            <person name="Verma P.K."/>
        </authorList>
    </citation>
    <scope>NUCLEOTIDE SEQUENCE [LARGE SCALE GENOMIC DNA]</scope>
    <source>
        <strain evidence="1 2">ArDII</strain>
    </source>
</reference>
<name>A0A162VR21_DIDRA</name>
<dbReference type="Pfam" id="PF01480">
    <property type="entry name" value="PWI"/>
    <property type="match status" value="1"/>
</dbReference>
<dbReference type="GO" id="GO:0003723">
    <property type="term" value="F:RNA binding"/>
    <property type="evidence" value="ECO:0007669"/>
    <property type="project" value="TreeGrafter"/>
</dbReference>
<dbReference type="EMBL" id="JYNV01000326">
    <property type="protein sequence ID" value="KZM18584.1"/>
    <property type="molecule type" value="Genomic_DNA"/>
</dbReference>
<dbReference type="GO" id="GO:0005681">
    <property type="term" value="C:spliceosomal complex"/>
    <property type="evidence" value="ECO:0007669"/>
    <property type="project" value="TreeGrafter"/>
</dbReference>
<gene>
    <name evidence="1" type="ORF">ST47_g10301</name>
</gene>
<dbReference type="PANTHER" id="PTHR23148">
    <property type="entry name" value="SERINE/ARGININE REGULATED NUCLEAR MATRIX PROTEIN"/>
    <property type="match status" value="1"/>
</dbReference>
<dbReference type="Gene3D" id="1.20.1390.10">
    <property type="entry name" value="PWI domain"/>
    <property type="match status" value="1"/>
</dbReference>
<dbReference type="SMART" id="SM00311">
    <property type="entry name" value="PWI"/>
    <property type="match status" value="1"/>
</dbReference>
<dbReference type="InterPro" id="IPR052225">
    <property type="entry name" value="Ser/Arg_repetitive_matrix"/>
</dbReference>
<comment type="caution">
    <text evidence="1">The sequence shown here is derived from an EMBL/GenBank/DDBJ whole genome shotgun (WGS) entry which is preliminary data.</text>
</comment>
<dbReference type="OrthoDB" id="163257at2759"/>
<evidence type="ECO:0000313" key="2">
    <source>
        <dbReference type="Proteomes" id="UP000076837"/>
    </source>
</evidence>